<dbReference type="GO" id="GO:0008677">
    <property type="term" value="F:2-dehydropantoate 2-reductase activity"/>
    <property type="evidence" value="ECO:0007669"/>
    <property type="project" value="UniProtKB-EC"/>
</dbReference>
<dbReference type="InterPro" id="IPR050838">
    <property type="entry name" value="Ketopantoate_reductase"/>
</dbReference>
<evidence type="ECO:0000256" key="11">
    <source>
        <dbReference type="SAM" id="Phobius"/>
    </source>
</evidence>
<comment type="catalytic activity">
    <reaction evidence="9 10">
        <text>(R)-pantoate + NADP(+) = 2-dehydropantoate + NADPH + H(+)</text>
        <dbReference type="Rhea" id="RHEA:16233"/>
        <dbReference type="ChEBI" id="CHEBI:11561"/>
        <dbReference type="ChEBI" id="CHEBI:15378"/>
        <dbReference type="ChEBI" id="CHEBI:15980"/>
        <dbReference type="ChEBI" id="CHEBI:57783"/>
        <dbReference type="ChEBI" id="CHEBI:58349"/>
        <dbReference type="EC" id="1.1.1.169"/>
    </reaction>
</comment>
<dbReference type="PROSITE" id="PS51257">
    <property type="entry name" value="PROKAR_LIPOPROTEIN"/>
    <property type="match status" value="1"/>
</dbReference>
<comment type="function">
    <text evidence="10">Catalyzes the NADPH-dependent reduction of ketopantoate into pantoic acid.</text>
</comment>
<evidence type="ECO:0000313" key="15">
    <source>
        <dbReference type="Proteomes" id="UP001210770"/>
    </source>
</evidence>
<dbReference type="PANTHER" id="PTHR43765:SF2">
    <property type="entry name" value="2-DEHYDROPANTOATE 2-REDUCTASE"/>
    <property type="match status" value="1"/>
</dbReference>
<dbReference type="RefSeq" id="WP_271689451.1">
    <property type="nucleotide sequence ID" value="NZ_CP116423.1"/>
</dbReference>
<evidence type="ECO:0000313" key="14">
    <source>
        <dbReference type="EMBL" id="WCE71312.1"/>
    </source>
</evidence>
<keyword evidence="5 10" id="KW-0566">Pantothenate biosynthesis</keyword>
<dbReference type="InterPro" id="IPR013752">
    <property type="entry name" value="KPA_reductase"/>
</dbReference>
<proteinExistence type="inferred from homology"/>
<protein>
    <recommendedName>
        <fullName evidence="4 10">2-dehydropantoate 2-reductase</fullName>
        <ecNumber evidence="3 10">1.1.1.169</ecNumber>
    </recommendedName>
    <alternativeName>
        <fullName evidence="8 10">Ketopantoate reductase</fullName>
    </alternativeName>
</protein>
<sequence>MSDDPRIVVAGAGAVGCFVGGLLAGAGHAVTLLARPRIQAEIRTHGLTLTDFGGMARYLSPDDLNLAGGETCLRDADIVLVTVKSRDTEDMARLIARHSAPGVQVISLQNGMGNRAALAEQLPQHDLRAGLVPFNVVAMGQGCYHRASSGDLVIEAGPADLAARLSLPDLKVEERADITALQWGKFLMNLNNALNALSGLPLQAQLQDRAWRRLMADQWAEALAVLRADKIRPAMTTPIPARLVPTFLRLPTPIFTRVAATMLQIDPQARTSMAQDLAARRPTEIDALQGEVQRRARVLGRATPVTDMVLRVMGWAELADEGLPHLPVTALRAEMAAGQDRQEG</sequence>
<dbReference type="Gene3D" id="1.10.1040.10">
    <property type="entry name" value="N-(1-d-carboxylethyl)-l-norvaline Dehydrogenase, domain 2"/>
    <property type="match status" value="1"/>
</dbReference>
<reference evidence="14" key="1">
    <citation type="submission" date="2023-01" db="EMBL/GenBank/DDBJ databases">
        <title>Comparative genomic analysis of cold water coral derived Sulfitobacter faviae: insights into their metabolism and habitat adaptation.</title>
        <authorList>
            <person name="Guo Y."/>
            <person name="Lin S."/>
            <person name="Huang Z."/>
            <person name="Tang K."/>
            <person name="Wang X."/>
        </authorList>
    </citation>
    <scope>NUCLEOTIDE SEQUENCE</scope>
    <source>
        <strain evidence="14">SCSIO W_1865</strain>
    </source>
</reference>
<dbReference type="InterPro" id="IPR008927">
    <property type="entry name" value="6-PGluconate_DH-like_C_sf"/>
</dbReference>
<dbReference type="Pfam" id="PF08546">
    <property type="entry name" value="ApbA_C"/>
    <property type="match status" value="1"/>
</dbReference>
<feature type="domain" description="Ketopantoate reductase C-terminal" evidence="13">
    <location>
        <begin position="177"/>
        <end position="312"/>
    </location>
</feature>
<evidence type="ECO:0000256" key="9">
    <source>
        <dbReference type="ARBA" id="ARBA00048793"/>
    </source>
</evidence>
<dbReference type="InterPro" id="IPR003710">
    <property type="entry name" value="ApbA"/>
</dbReference>
<gene>
    <name evidence="14" type="ORF">PL336_05565</name>
</gene>
<dbReference type="Proteomes" id="UP001210770">
    <property type="component" value="Chromosome"/>
</dbReference>
<dbReference type="Gene3D" id="3.40.50.720">
    <property type="entry name" value="NAD(P)-binding Rossmann-like Domain"/>
    <property type="match status" value="1"/>
</dbReference>
<dbReference type="InterPro" id="IPR013328">
    <property type="entry name" value="6PGD_dom2"/>
</dbReference>
<keyword evidence="7 10" id="KW-0560">Oxidoreductase</keyword>
<dbReference type="NCBIfam" id="NF006083">
    <property type="entry name" value="PRK08229.1"/>
    <property type="match status" value="1"/>
</dbReference>
<evidence type="ECO:0000256" key="3">
    <source>
        <dbReference type="ARBA" id="ARBA00013014"/>
    </source>
</evidence>
<evidence type="ECO:0000256" key="8">
    <source>
        <dbReference type="ARBA" id="ARBA00032024"/>
    </source>
</evidence>
<dbReference type="InterPro" id="IPR036291">
    <property type="entry name" value="NAD(P)-bd_dom_sf"/>
</dbReference>
<dbReference type="SUPFAM" id="SSF48179">
    <property type="entry name" value="6-phosphogluconate dehydrogenase C-terminal domain-like"/>
    <property type="match status" value="1"/>
</dbReference>
<dbReference type="GO" id="GO:0015940">
    <property type="term" value="P:pantothenate biosynthetic process"/>
    <property type="evidence" value="ECO:0007669"/>
    <property type="project" value="UniProtKB-KW"/>
</dbReference>
<dbReference type="AlphaFoldDB" id="A0AAX3LRG6"/>
<evidence type="ECO:0000256" key="7">
    <source>
        <dbReference type="ARBA" id="ARBA00023002"/>
    </source>
</evidence>
<accession>A0AAX3LRG6</accession>
<feature type="transmembrane region" description="Helical" evidence="11">
    <location>
        <begin position="6"/>
        <end position="34"/>
    </location>
</feature>
<evidence type="ECO:0000259" key="12">
    <source>
        <dbReference type="Pfam" id="PF02558"/>
    </source>
</evidence>
<keyword evidence="6 10" id="KW-0521">NADP</keyword>
<feature type="domain" description="Ketopantoate reductase N-terminal" evidence="12">
    <location>
        <begin position="7"/>
        <end position="156"/>
    </location>
</feature>
<dbReference type="SUPFAM" id="SSF51735">
    <property type="entry name" value="NAD(P)-binding Rossmann-fold domains"/>
    <property type="match status" value="1"/>
</dbReference>
<evidence type="ECO:0000256" key="10">
    <source>
        <dbReference type="RuleBase" id="RU362068"/>
    </source>
</evidence>
<evidence type="ECO:0000256" key="4">
    <source>
        <dbReference type="ARBA" id="ARBA00019465"/>
    </source>
</evidence>
<name>A0AAX3LRG6_9RHOB</name>
<comment type="pathway">
    <text evidence="1 10">Cofactor biosynthesis; (R)-pantothenate biosynthesis; (R)-pantoate from 3-methyl-2-oxobutanoate: step 2/2.</text>
</comment>
<evidence type="ECO:0000256" key="2">
    <source>
        <dbReference type="ARBA" id="ARBA00007870"/>
    </source>
</evidence>
<keyword evidence="11" id="KW-0472">Membrane</keyword>
<dbReference type="EMBL" id="CP116423">
    <property type="protein sequence ID" value="WCE71312.1"/>
    <property type="molecule type" value="Genomic_DNA"/>
</dbReference>
<evidence type="ECO:0000256" key="5">
    <source>
        <dbReference type="ARBA" id="ARBA00022655"/>
    </source>
</evidence>
<dbReference type="PANTHER" id="PTHR43765">
    <property type="entry name" value="2-DEHYDROPANTOATE 2-REDUCTASE-RELATED"/>
    <property type="match status" value="1"/>
</dbReference>
<evidence type="ECO:0000259" key="13">
    <source>
        <dbReference type="Pfam" id="PF08546"/>
    </source>
</evidence>
<evidence type="ECO:0000256" key="6">
    <source>
        <dbReference type="ARBA" id="ARBA00022857"/>
    </source>
</evidence>
<dbReference type="GO" id="GO:0050661">
    <property type="term" value="F:NADP binding"/>
    <property type="evidence" value="ECO:0007669"/>
    <property type="project" value="TreeGrafter"/>
</dbReference>
<dbReference type="NCBIfam" id="TIGR00745">
    <property type="entry name" value="apbA_panE"/>
    <property type="match status" value="1"/>
</dbReference>
<comment type="similarity">
    <text evidence="2 10">Belongs to the ketopantoate reductase family.</text>
</comment>
<dbReference type="InterPro" id="IPR013332">
    <property type="entry name" value="KPR_N"/>
</dbReference>
<dbReference type="Pfam" id="PF02558">
    <property type="entry name" value="ApbA"/>
    <property type="match status" value="1"/>
</dbReference>
<evidence type="ECO:0000256" key="1">
    <source>
        <dbReference type="ARBA" id="ARBA00004994"/>
    </source>
</evidence>
<organism evidence="14 15">
    <name type="scientific">Sulfitobacter faviae</name>
    <dbReference type="NCBI Taxonomy" id="1775881"/>
    <lineage>
        <taxon>Bacteria</taxon>
        <taxon>Pseudomonadati</taxon>
        <taxon>Pseudomonadota</taxon>
        <taxon>Alphaproteobacteria</taxon>
        <taxon>Rhodobacterales</taxon>
        <taxon>Roseobacteraceae</taxon>
        <taxon>Sulfitobacter</taxon>
    </lineage>
</organism>
<dbReference type="GO" id="GO:0005737">
    <property type="term" value="C:cytoplasm"/>
    <property type="evidence" value="ECO:0007669"/>
    <property type="project" value="TreeGrafter"/>
</dbReference>
<dbReference type="EC" id="1.1.1.169" evidence="3 10"/>
<keyword evidence="11" id="KW-0812">Transmembrane</keyword>
<keyword evidence="11" id="KW-1133">Transmembrane helix</keyword>